<comment type="similarity">
    <text evidence="1">Belongs to the class IV-like SAM-binding methyltransferase superfamily. RNA methyltransferase TrmH family.</text>
</comment>
<evidence type="ECO:0000259" key="5">
    <source>
        <dbReference type="Pfam" id="PF00588"/>
    </source>
</evidence>
<dbReference type="OrthoDB" id="4578643at2"/>
<evidence type="ECO:0000313" key="7">
    <source>
        <dbReference type="Proteomes" id="UP000239494"/>
    </source>
</evidence>
<dbReference type="GO" id="GO:0005829">
    <property type="term" value="C:cytosol"/>
    <property type="evidence" value="ECO:0007669"/>
    <property type="project" value="TreeGrafter"/>
</dbReference>
<feature type="domain" description="tRNA/rRNA methyltransferase SpoU type" evidence="5">
    <location>
        <begin position="7"/>
        <end position="139"/>
    </location>
</feature>
<dbReference type="GO" id="GO:0002128">
    <property type="term" value="P:tRNA nucleoside ribose methylation"/>
    <property type="evidence" value="ECO:0007669"/>
    <property type="project" value="TreeGrafter"/>
</dbReference>
<dbReference type="EMBL" id="PVTF01000014">
    <property type="protein sequence ID" value="PRY35281.1"/>
    <property type="molecule type" value="Genomic_DNA"/>
</dbReference>
<evidence type="ECO:0000256" key="1">
    <source>
        <dbReference type="ARBA" id="ARBA00007228"/>
    </source>
</evidence>
<dbReference type="RefSeq" id="WP_106193779.1">
    <property type="nucleotide sequence ID" value="NZ_PVTF01000014.1"/>
</dbReference>
<sequence length="152" mass="16619">MRGYYGVAVYHPRTEDNVGTLWRSAATFEAAFLATVGRRYQPQASDTCKAPLSVPLHHYADLEDLLAHLPTGCPLVGVELDERAVPLPEFAHPLRALYLLGAEDHGLPPAVLQRCHHLVQVPTPQAWSLNVAVAGSLVMSDRYADRQRGAAT</sequence>
<dbReference type="PANTHER" id="PTHR42786">
    <property type="entry name" value="TRNA/RRNA METHYLTRANSFERASE"/>
    <property type="match status" value="1"/>
</dbReference>
<evidence type="ECO:0000256" key="4">
    <source>
        <dbReference type="ARBA" id="ARBA00022691"/>
    </source>
</evidence>
<keyword evidence="4" id="KW-0949">S-adenosyl-L-methionine</keyword>
<accession>A0A2T0SPD1</accession>
<dbReference type="InterPro" id="IPR029028">
    <property type="entry name" value="Alpha/beta_knot_MTases"/>
</dbReference>
<dbReference type="CDD" id="cd18098">
    <property type="entry name" value="SpoU-like"/>
    <property type="match status" value="1"/>
</dbReference>
<dbReference type="InterPro" id="IPR001537">
    <property type="entry name" value="SpoU_MeTrfase"/>
</dbReference>
<dbReference type="InterPro" id="IPR029026">
    <property type="entry name" value="tRNA_m1G_MTases_N"/>
</dbReference>
<evidence type="ECO:0000313" key="6">
    <source>
        <dbReference type="EMBL" id="PRY35281.1"/>
    </source>
</evidence>
<evidence type="ECO:0000256" key="3">
    <source>
        <dbReference type="ARBA" id="ARBA00022679"/>
    </source>
</evidence>
<protein>
    <submittedName>
        <fullName evidence="6">SpoU rRNA methylase family protein</fullName>
    </submittedName>
</protein>
<dbReference type="Proteomes" id="UP000239494">
    <property type="component" value="Unassembled WGS sequence"/>
</dbReference>
<keyword evidence="2 6" id="KW-0489">Methyltransferase</keyword>
<name>A0A2T0SPD1_9PSEU</name>
<dbReference type="SUPFAM" id="SSF75217">
    <property type="entry name" value="alpha/beta knot"/>
    <property type="match status" value="1"/>
</dbReference>
<dbReference type="Pfam" id="PF00588">
    <property type="entry name" value="SpoU_methylase"/>
    <property type="match status" value="1"/>
</dbReference>
<reference evidence="6 7" key="1">
    <citation type="submission" date="2018-03" db="EMBL/GenBank/DDBJ databases">
        <title>Genomic Encyclopedia of Archaeal and Bacterial Type Strains, Phase II (KMG-II): from individual species to whole genera.</title>
        <authorList>
            <person name="Goeker M."/>
        </authorList>
    </citation>
    <scope>NUCLEOTIDE SEQUENCE [LARGE SCALE GENOMIC DNA]</scope>
    <source>
        <strain evidence="6 7">DSM 44720</strain>
    </source>
</reference>
<keyword evidence="3" id="KW-0808">Transferase</keyword>
<dbReference type="AlphaFoldDB" id="A0A2T0SPD1"/>
<dbReference type="GO" id="GO:0008173">
    <property type="term" value="F:RNA methyltransferase activity"/>
    <property type="evidence" value="ECO:0007669"/>
    <property type="project" value="InterPro"/>
</dbReference>
<dbReference type="Gene3D" id="3.40.1280.10">
    <property type="match status" value="1"/>
</dbReference>
<proteinExistence type="inferred from homology"/>
<keyword evidence="7" id="KW-1185">Reference proteome</keyword>
<dbReference type="PANTHER" id="PTHR42786:SF6">
    <property type="entry name" value="TRNA_RRNA METHYLTRANSFERASE SPOU TYPE DOMAIN-CONTAINING PROTEIN"/>
    <property type="match status" value="1"/>
</dbReference>
<dbReference type="InterPro" id="IPR004384">
    <property type="entry name" value="RNA_MeTrfase_TrmJ/LasT"/>
</dbReference>
<organism evidence="6 7">
    <name type="scientific">Umezawaea tangerina</name>
    <dbReference type="NCBI Taxonomy" id="84725"/>
    <lineage>
        <taxon>Bacteria</taxon>
        <taxon>Bacillati</taxon>
        <taxon>Actinomycetota</taxon>
        <taxon>Actinomycetes</taxon>
        <taxon>Pseudonocardiales</taxon>
        <taxon>Pseudonocardiaceae</taxon>
        <taxon>Umezawaea</taxon>
    </lineage>
</organism>
<gene>
    <name evidence="6" type="ORF">CLV43_114199</name>
</gene>
<evidence type="ECO:0000256" key="2">
    <source>
        <dbReference type="ARBA" id="ARBA00022603"/>
    </source>
</evidence>
<comment type="caution">
    <text evidence="6">The sequence shown here is derived from an EMBL/GenBank/DDBJ whole genome shotgun (WGS) entry which is preliminary data.</text>
</comment>
<dbReference type="GO" id="GO:0003723">
    <property type="term" value="F:RNA binding"/>
    <property type="evidence" value="ECO:0007669"/>
    <property type="project" value="InterPro"/>
</dbReference>